<feature type="transmembrane region" description="Helical" evidence="1">
    <location>
        <begin position="81"/>
        <end position="114"/>
    </location>
</feature>
<keyword evidence="1" id="KW-1133">Transmembrane helix</keyword>
<evidence type="ECO:0000256" key="1">
    <source>
        <dbReference type="SAM" id="Phobius"/>
    </source>
</evidence>
<evidence type="ECO:0000313" key="3">
    <source>
        <dbReference type="Proteomes" id="UP000632659"/>
    </source>
</evidence>
<dbReference type="Pfam" id="PF22564">
    <property type="entry name" value="HAAS"/>
    <property type="match status" value="1"/>
</dbReference>
<dbReference type="OrthoDB" id="95800at2"/>
<gene>
    <name evidence="2" type="ORF">H8702_01585</name>
</gene>
<dbReference type="EMBL" id="JACRTL010000001">
    <property type="protein sequence ID" value="MBC8609813.1"/>
    <property type="molecule type" value="Genomic_DNA"/>
</dbReference>
<dbReference type="RefSeq" id="WP_093988240.1">
    <property type="nucleotide sequence ID" value="NZ_FYDD01000003.1"/>
</dbReference>
<comment type="caution">
    <text evidence="2">The sequence shown here is derived from an EMBL/GenBank/DDBJ whole genome shotgun (WGS) entry which is preliminary data.</text>
</comment>
<protein>
    <submittedName>
        <fullName evidence="2">DUF1700 domain-containing protein</fullName>
    </submittedName>
</protein>
<dbReference type="Proteomes" id="UP000632659">
    <property type="component" value="Unassembled WGS sequence"/>
</dbReference>
<keyword evidence="1" id="KW-0812">Transmembrane</keyword>
<feature type="transmembrane region" description="Helical" evidence="1">
    <location>
        <begin position="120"/>
        <end position="142"/>
    </location>
</feature>
<sequence>MNKKEFLYELRKELERLPFEERESAIQYYEEYFEEAGPELEEQTANTLGAPKEVAAGILADFVVKDNQKPAKNAKQGFSKVWLTIITIFASPIAVPVAVALAAVALVLAIAAFLVMLCVFLAGFSLLLTGLLCAVCSIFVLAQSPATTLFFFGVGLVAVGIGILISRFGIWLGRKSINGVARVFGKVLKKKKTAPKEGVVGNE</sequence>
<keyword evidence="1" id="KW-0472">Membrane</keyword>
<reference evidence="2" key="1">
    <citation type="submission" date="2020-08" db="EMBL/GenBank/DDBJ databases">
        <title>Genome public.</title>
        <authorList>
            <person name="Liu C."/>
            <person name="Sun Q."/>
        </authorList>
    </citation>
    <scope>NUCLEOTIDE SEQUENCE</scope>
    <source>
        <strain evidence="2">NSJ-15</strain>
    </source>
</reference>
<proteinExistence type="predicted"/>
<dbReference type="AlphaFoldDB" id="A0A8J6P2I6"/>
<name>A0A8J6P2I6_9FIRM</name>
<organism evidence="2 3">
    <name type="scientific">Massiliimalia timonensis</name>
    <dbReference type="NCBI Taxonomy" id="1987501"/>
    <lineage>
        <taxon>Bacteria</taxon>
        <taxon>Bacillati</taxon>
        <taxon>Bacillota</taxon>
        <taxon>Clostridia</taxon>
        <taxon>Eubacteriales</taxon>
        <taxon>Oscillospiraceae</taxon>
        <taxon>Massiliimalia</taxon>
    </lineage>
</organism>
<keyword evidence="3" id="KW-1185">Reference proteome</keyword>
<accession>A0A8J6P2I6</accession>
<evidence type="ECO:0000313" key="2">
    <source>
        <dbReference type="EMBL" id="MBC8609813.1"/>
    </source>
</evidence>
<feature type="transmembrane region" description="Helical" evidence="1">
    <location>
        <begin position="149"/>
        <end position="170"/>
    </location>
</feature>